<keyword evidence="1" id="KW-0732">Signal</keyword>
<accession>A0ABR1KTQ3</accession>
<evidence type="ECO:0000256" key="1">
    <source>
        <dbReference type="SAM" id="SignalP"/>
    </source>
</evidence>
<organism evidence="2 3">
    <name type="scientific">Phyllosticta citriasiana</name>
    <dbReference type="NCBI Taxonomy" id="595635"/>
    <lineage>
        <taxon>Eukaryota</taxon>
        <taxon>Fungi</taxon>
        <taxon>Dikarya</taxon>
        <taxon>Ascomycota</taxon>
        <taxon>Pezizomycotina</taxon>
        <taxon>Dothideomycetes</taxon>
        <taxon>Dothideomycetes incertae sedis</taxon>
        <taxon>Botryosphaeriales</taxon>
        <taxon>Phyllostictaceae</taxon>
        <taxon>Phyllosticta</taxon>
    </lineage>
</organism>
<sequence>MSTRSELFLTHCGLLFLVLSERIGFHFLCRRDCPPGNERKFMLRSITTNSNPFPSFLLSRNEWIDRVLTYAPFSRHKREQSS</sequence>
<reference evidence="2 3" key="1">
    <citation type="submission" date="2024-04" db="EMBL/GenBank/DDBJ databases">
        <title>Phyllosticta paracitricarpa is synonymous to the EU quarantine fungus P. citricarpa based on phylogenomic analyses.</title>
        <authorList>
            <consortium name="Lawrence Berkeley National Laboratory"/>
            <person name="Van Ingen-Buijs V.A."/>
            <person name="Van Westerhoven A.C."/>
            <person name="Haridas S."/>
            <person name="Skiadas P."/>
            <person name="Martin F."/>
            <person name="Groenewald J.Z."/>
            <person name="Crous P.W."/>
            <person name="Seidl M.F."/>
        </authorList>
    </citation>
    <scope>NUCLEOTIDE SEQUENCE [LARGE SCALE GENOMIC DNA]</scope>
    <source>
        <strain evidence="2 3">CBS 123371</strain>
    </source>
</reference>
<dbReference type="Proteomes" id="UP001363622">
    <property type="component" value="Unassembled WGS sequence"/>
</dbReference>
<proteinExistence type="predicted"/>
<evidence type="ECO:0008006" key="4">
    <source>
        <dbReference type="Google" id="ProtNLM"/>
    </source>
</evidence>
<comment type="caution">
    <text evidence="2">The sequence shown here is derived from an EMBL/GenBank/DDBJ whole genome shotgun (WGS) entry which is preliminary data.</text>
</comment>
<evidence type="ECO:0000313" key="3">
    <source>
        <dbReference type="Proteomes" id="UP001363622"/>
    </source>
</evidence>
<dbReference type="EMBL" id="JBBPHU010000002">
    <property type="protein sequence ID" value="KAK7521568.1"/>
    <property type="molecule type" value="Genomic_DNA"/>
</dbReference>
<keyword evidence="3" id="KW-1185">Reference proteome</keyword>
<evidence type="ECO:0000313" key="2">
    <source>
        <dbReference type="EMBL" id="KAK7521568.1"/>
    </source>
</evidence>
<gene>
    <name evidence="2" type="ORF">IWZ03DRAFT_368930</name>
</gene>
<name>A0ABR1KTQ3_9PEZI</name>
<feature type="chain" id="PRO_5046066162" description="Secreted protein" evidence="1">
    <location>
        <begin position="21"/>
        <end position="82"/>
    </location>
</feature>
<feature type="signal peptide" evidence="1">
    <location>
        <begin position="1"/>
        <end position="20"/>
    </location>
</feature>
<protein>
    <recommendedName>
        <fullName evidence="4">Secreted protein</fullName>
    </recommendedName>
</protein>